<proteinExistence type="predicted"/>
<dbReference type="AlphaFoldDB" id="A0A4U0GU47"/>
<dbReference type="Pfam" id="PF14219">
    <property type="entry name" value="DUF4328"/>
    <property type="match status" value="1"/>
</dbReference>
<feature type="transmembrane region" description="Helical" evidence="1">
    <location>
        <begin position="26"/>
        <end position="50"/>
    </location>
</feature>
<dbReference type="OrthoDB" id="4174975at2"/>
<gene>
    <name evidence="3" type="ORF">FAZ19_19150</name>
</gene>
<keyword evidence="4" id="KW-1185">Reference proteome</keyword>
<organism evidence="3 4">
    <name type="scientific">Sphingobacterium alkalisoli</name>
    <dbReference type="NCBI Taxonomy" id="1874115"/>
    <lineage>
        <taxon>Bacteria</taxon>
        <taxon>Pseudomonadati</taxon>
        <taxon>Bacteroidota</taxon>
        <taxon>Sphingobacteriia</taxon>
        <taxon>Sphingobacteriales</taxon>
        <taxon>Sphingobacteriaceae</taxon>
        <taxon>Sphingobacterium</taxon>
    </lineage>
</organism>
<keyword evidence="1" id="KW-0472">Membrane</keyword>
<evidence type="ECO:0000259" key="2">
    <source>
        <dbReference type="Pfam" id="PF14219"/>
    </source>
</evidence>
<sequence>MNDLTTKDVNEMHNSLRPNARRAKNAITLIWVILILDIFSFISAYLQYGLLYAPEISEEAAEANDLRQQIIGGVYLICFVVSAVTFIKWFRRAYYNLSQMDSYVSYSSNDVAISWFLPIINLFKPYQITKELYQKTKQLLTENSIESSVKLSTSTVIAWWTLWVINSILGQIALRLARNTNTVDDLLLSTWLDMASSLIGIPLALLAIKVIRDYATVEPLLYEIQSEDLKIESAMT</sequence>
<evidence type="ECO:0000313" key="4">
    <source>
        <dbReference type="Proteomes" id="UP000309872"/>
    </source>
</evidence>
<accession>A0A4U0GU47</accession>
<comment type="caution">
    <text evidence="3">The sequence shown here is derived from an EMBL/GenBank/DDBJ whole genome shotgun (WGS) entry which is preliminary data.</text>
</comment>
<feature type="transmembrane region" description="Helical" evidence="1">
    <location>
        <begin position="186"/>
        <end position="208"/>
    </location>
</feature>
<protein>
    <submittedName>
        <fullName evidence="3">DUF4328 domain-containing protein</fullName>
    </submittedName>
</protein>
<keyword evidence="1" id="KW-0812">Transmembrane</keyword>
<dbReference type="RefSeq" id="WP_136822377.1">
    <property type="nucleotide sequence ID" value="NZ_BMJX01000007.1"/>
</dbReference>
<feature type="domain" description="DUF4328" evidence="2">
    <location>
        <begin position="55"/>
        <end position="215"/>
    </location>
</feature>
<keyword evidence="1" id="KW-1133">Transmembrane helix</keyword>
<dbReference type="InterPro" id="IPR025565">
    <property type="entry name" value="DUF4328"/>
</dbReference>
<evidence type="ECO:0000313" key="3">
    <source>
        <dbReference type="EMBL" id="TJY62591.1"/>
    </source>
</evidence>
<name>A0A4U0GU47_9SPHI</name>
<evidence type="ECO:0000256" key="1">
    <source>
        <dbReference type="SAM" id="Phobius"/>
    </source>
</evidence>
<dbReference type="Proteomes" id="UP000309872">
    <property type="component" value="Unassembled WGS sequence"/>
</dbReference>
<reference evidence="3 4" key="1">
    <citation type="submission" date="2019-04" db="EMBL/GenBank/DDBJ databases">
        <title>Sphingobacterium olei sp. nov., isolated from oil-contaminated soil.</title>
        <authorList>
            <person name="Liu B."/>
        </authorList>
    </citation>
    <scope>NUCLEOTIDE SEQUENCE [LARGE SCALE GENOMIC DNA]</scope>
    <source>
        <strain evidence="3 4">Y3L14</strain>
    </source>
</reference>
<feature type="transmembrane region" description="Helical" evidence="1">
    <location>
        <begin position="156"/>
        <end position="174"/>
    </location>
</feature>
<dbReference type="EMBL" id="SUKA01000007">
    <property type="protein sequence ID" value="TJY62591.1"/>
    <property type="molecule type" value="Genomic_DNA"/>
</dbReference>
<feature type="transmembrane region" description="Helical" evidence="1">
    <location>
        <begin position="70"/>
        <end position="90"/>
    </location>
</feature>